<dbReference type="EMBL" id="JAECZC010000102">
    <property type="protein sequence ID" value="MBH8566670.1"/>
    <property type="molecule type" value="Genomic_DNA"/>
</dbReference>
<reference evidence="1 2" key="1">
    <citation type="journal article" date="2021" name="Int. J. Syst. Evol. Microbiol.">
        <title>Amazonocrinis nigriterrae gen. nov., sp. nov., Atlanticothrix silvestris gen. nov., sp. nov. and Dendronalium phyllosphericum gen. nov., sp. nov., nostocacean cyanobacteria from Brazilian environments.</title>
        <authorList>
            <person name="Alvarenga D.O."/>
            <person name="Andreote A.P.D."/>
            <person name="Branco L.H.Z."/>
            <person name="Delbaje E."/>
            <person name="Cruz R.B."/>
            <person name="Varani A.M."/>
            <person name="Fiore M.F."/>
        </authorList>
    </citation>
    <scope>NUCLEOTIDE SEQUENCE [LARGE SCALE GENOMIC DNA]</scope>
    <source>
        <strain evidence="1 2">CENA67</strain>
    </source>
</reference>
<evidence type="ECO:0000313" key="1">
    <source>
        <dbReference type="EMBL" id="MBH8566670.1"/>
    </source>
</evidence>
<keyword evidence="2" id="KW-1185">Reference proteome</keyword>
<dbReference type="Proteomes" id="UP000632766">
    <property type="component" value="Unassembled WGS sequence"/>
</dbReference>
<organism evidence="1 2">
    <name type="scientific">Amazonocrinis nigriterrae CENA67</name>
    <dbReference type="NCBI Taxonomy" id="2794033"/>
    <lineage>
        <taxon>Bacteria</taxon>
        <taxon>Bacillati</taxon>
        <taxon>Cyanobacteriota</taxon>
        <taxon>Cyanophyceae</taxon>
        <taxon>Nostocales</taxon>
        <taxon>Nostocaceae</taxon>
        <taxon>Amazonocrinis</taxon>
        <taxon>Amazonocrinis nigriterrae</taxon>
    </lineage>
</organism>
<protein>
    <submittedName>
        <fullName evidence="1">DUF4278 domain-containing protein</fullName>
    </submittedName>
</protein>
<proteinExistence type="predicted"/>
<comment type="caution">
    <text evidence="1">The sequence shown here is derived from an EMBL/GenBank/DDBJ whole genome shotgun (WGS) entry which is preliminary data.</text>
</comment>
<dbReference type="Pfam" id="PF14105">
    <property type="entry name" value="DUF4278"/>
    <property type="match status" value="1"/>
</dbReference>
<gene>
    <name evidence="1" type="ORF">I8748_31725</name>
</gene>
<dbReference type="InterPro" id="IPR025458">
    <property type="entry name" value="DUF4278"/>
</dbReference>
<dbReference type="AlphaFoldDB" id="A0A8J7HYQ6"/>
<dbReference type="RefSeq" id="WP_198128410.1">
    <property type="nucleotide sequence ID" value="NZ_JAECZC010000102.1"/>
</dbReference>
<evidence type="ECO:0000313" key="2">
    <source>
        <dbReference type="Proteomes" id="UP000632766"/>
    </source>
</evidence>
<sequence length="88" mass="9801">MKLHYRGLSYEYNPSQEAQQPFQPVPQSGRVYDLMYRGVTYRVDGNAKSPQVPASLAVYKLIYRGLSYLINGTAKGKVTIASQPVSTS</sequence>
<accession>A0A8J7HYQ6</accession>
<name>A0A8J7HYQ6_9NOST</name>